<dbReference type="EMBL" id="PDNB01000114">
    <property type="protein sequence ID" value="PGH06790.1"/>
    <property type="molecule type" value="Genomic_DNA"/>
</dbReference>
<dbReference type="InterPro" id="IPR033907">
    <property type="entry name" value="Endolysin_autolysin"/>
</dbReference>
<dbReference type="GO" id="GO:0016998">
    <property type="term" value="P:cell wall macromolecule catabolic process"/>
    <property type="evidence" value="ECO:0007669"/>
    <property type="project" value="InterPro"/>
</dbReference>
<keyword evidence="6" id="KW-0326">Glycosidase</keyword>
<evidence type="ECO:0000256" key="1">
    <source>
        <dbReference type="ARBA" id="ARBA00000632"/>
    </source>
</evidence>
<evidence type="ECO:0000256" key="7">
    <source>
        <dbReference type="SAM" id="SignalP"/>
    </source>
</evidence>
<dbReference type="InterPro" id="IPR023346">
    <property type="entry name" value="Lysozyme-like_dom_sf"/>
</dbReference>
<dbReference type="GO" id="GO:0003796">
    <property type="term" value="F:lysozyme activity"/>
    <property type="evidence" value="ECO:0007669"/>
    <property type="project" value="UniProtKB-EC"/>
</dbReference>
<evidence type="ECO:0008006" key="10">
    <source>
        <dbReference type="Google" id="ProtNLM"/>
    </source>
</evidence>
<evidence type="ECO:0000256" key="2">
    <source>
        <dbReference type="ARBA" id="ARBA00022529"/>
    </source>
</evidence>
<feature type="chain" id="PRO_5013401271" description="Lysozyme" evidence="7">
    <location>
        <begin position="21"/>
        <end position="192"/>
    </location>
</feature>
<keyword evidence="3" id="KW-0081">Bacteriolytic enzyme</keyword>
<feature type="signal peptide" evidence="7">
    <location>
        <begin position="1"/>
        <end position="20"/>
    </location>
</feature>
<keyword evidence="2" id="KW-0929">Antimicrobial</keyword>
<keyword evidence="7" id="KW-0732">Signal</keyword>
<dbReference type="GO" id="GO:0009253">
    <property type="term" value="P:peptidoglycan catabolic process"/>
    <property type="evidence" value="ECO:0007669"/>
    <property type="project" value="InterPro"/>
</dbReference>
<evidence type="ECO:0000256" key="3">
    <source>
        <dbReference type="ARBA" id="ARBA00022638"/>
    </source>
</evidence>
<accession>A0A2B7XD08</accession>
<dbReference type="InterPro" id="IPR002196">
    <property type="entry name" value="Glyco_hydro_24"/>
</dbReference>
<keyword evidence="4" id="KW-0378">Hydrolase</keyword>
<protein>
    <recommendedName>
        <fullName evidence="10">Lysozyme</fullName>
    </recommendedName>
</protein>
<dbReference type="GO" id="GO:0031640">
    <property type="term" value="P:killing of cells of another organism"/>
    <property type="evidence" value="ECO:0007669"/>
    <property type="project" value="UniProtKB-KW"/>
</dbReference>
<dbReference type="SUPFAM" id="SSF53955">
    <property type="entry name" value="Lysozyme-like"/>
    <property type="match status" value="1"/>
</dbReference>
<dbReference type="OrthoDB" id="5358886at2759"/>
<gene>
    <name evidence="8" type="ORF">AJ79_06431</name>
</gene>
<evidence type="ECO:0000256" key="4">
    <source>
        <dbReference type="ARBA" id="ARBA00022801"/>
    </source>
</evidence>
<dbReference type="HAMAP" id="MF_04110">
    <property type="entry name" value="ENDOLYSIN_T4"/>
    <property type="match status" value="1"/>
</dbReference>
<dbReference type="PANTHER" id="PTHR38107:SF3">
    <property type="entry name" value="LYSOZYME RRRD-RELATED"/>
    <property type="match status" value="1"/>
</dbReference>
<dbReference type="Pfam" id="PF00959">
    <property type="entry name" value="Phage_lysozyme"/>
    <property type="match status" value="1"/>
</dbReference>
<keyword evidence="5" id="KW-1035">Host cytoplasm</keyword>
<evidence type="ECO:0000256" key="6">
    <source>
        <dbReference type="ARBA" id="ARBA00023295"/>
    </source>
</evidence>
<dbReference type="InterPro" id="IPR023347">
    <property type="entry name" value="Lysozyme_dom_sf"/>
</dbReference>
<evidence type="ECO:0000313" key="9">
    <source>
        <dbReference type="Proteomes" id="UP000223968"/>
    </source>
</evidence>
<keyword evidence="9" id="KW-1185">Reference proteome</keyword>
<dbReference type="AlphaFoldDB" id="A0A2B7XD08"/>
<dbReference type="InterPro" id="IPR034690">
    <property type="entry name" value="Endolysin_T4_type"/>
</dbReference>
<reference evidence="8 9" key="1">
    <citation type="submission" date="2017-10" db="EMBL/GenBank/DDBJ databases">
        <title>Comparative genomics in systemic dimorphic fungi from Ajellomycetaceae.</title>
        <authorList>
            <person name="Munoz J.F."/>
            <person name="Mcewen J.G."/>
            <person name="Clay O.K."/>
            <person name="Cuomo C.A."/>
        </authorList>
    </citation>
    <scope>NUCLEOTIDE SEQUENCE [LARGE SCALE GENOMIC DNA]</scope>
    <source>
        <strain evidence="8 9">UAMH5409</strain>
    </source>
</reference>
<evidence type="ECO:0000313" key="8">
    <source>
        <dbReference type="EMBL" id="PGH06790.1"/>
    </source>
</evidence>
<sequence length="192" mass="20061">MRVQSLFAAAALSQLPSTFASPLLARACEGPPVNSATVALIKEFEGFVPEPAPDPIGLPTVGYGHLCETEGCGEVQYSFPLTEESASALLKDDLVQFQDAITMMTAAEVVLNANQYGALVSWSFNVGAGAAEGSTLISRLNSGEAPNTVLPEELPKWNKGGGETLPGLVRRRAAEVELSQTATDEPALPVGC</sequence>
<dbReference type="GO" id="GO:0042742">
    <property type="term" value="P:defense response to bacterium"/>
    <property type="evidence" value="ECO:0007669"/>
    <property type="project" value="UniProtKB-KW"/>
</dbReference>
<proteinExistence type="inferred from homology"/>
<dbReference type="Proteomes" id="UP000223968">
    <property type="component" value="Unassembled WGS sequence"/>
</dbReference>
<evidence type="ECO:0000256" key="5">
    <source>
        <dbReference type="ARBA" id="ARBA00023200"/>
    </source>
</evidence>
<dbReference type="CDD" id="cd00737">
    <property type="entry name" value="lyz_endolysin_autolysin"/>
    <property type="match status" value="1"/>
</dbReference>
<dbReference type="Gene3D" id="1.10.530.40">
    <property type="match status" value="1"/>
</dbReference>
<dbReference type="InterPro" id="IPR051018">
    <property type="entry name" value="Bacteriophage_GH24"/>
</dbReference>
<name>A0A2B7XD08_9EURO</name>
<comment type="catalytic activity">
    <reaction evidence="1">
        <text>Hydrolysis of (1-&gt;4)-beta-linkages between N-acetylmuramic acid and N-acetyl-D-glucosamine residues in a peptidoglycan and between N-acetyl-D-glucosamine residues in chitodextrins.</text>
        <dbReference type="EC" id="3.2.1.17"/>
    </reaction>
</comment>
<dbReference type="PANTHER" id="PTHR38107">
    <property type="match status" value="1"/>
</dbReference>
<organism evidence="8 9">
    <name type="scientific">Helicocarpus griseus UAMH5409</name>
    <dbReference type="NCBI Taxonomy" id="1447875"/>
    <lineage>
        <taxon>Eukaryota</taxon>
        <taxon>Fungi</taxon>
        <taxon>Dikarya</taxon>
        <taxon>Ascomycota</taxon>
        <taxon>Pezizomycotina</taxon>
        <taxon>Eurotiomycetes</taxon>
        <taxon>Eurotiomycetidae</taxon>
        <taxon>Onygenales</taxon>
        <taxon>Ajellomycetaceae</taxon>
        <taxon>Helicocarpus</taxon>
    </lineage>
</organism>
<comment type="caution">
    <text evidence="8">The sequence shown here is derived from an EMBL/GenBank/DDBJ whole genome shotgun (WGS) entry which is preliminary data.</text>
</comment>